<name>A0A4P0Y0M0_KLEPN</name>
<proteinExistence type="predicted"/>
<gene>
    <name evidence="2" type="ORF">NCTC9183_02736</name>
</gene>
<reference evidence="2" key="1">
    <citation type="submission" date="2019-04" db="EMBL/GenBank/DDBJ databases">
        <authorList>
            <consortium name="Pathogen Informatics"/>
        </authorList>
    </citation>
    <scope>NUCLEOTIDE SEQUENCE</scope>
    <source>
        <strain evidence="2">NCTC9183</strain>
    </source>
</reference>
<keyword evidence="1" id="KW-1133">Transmembrane helix</keyword>
<keyword evidence="1" id="KW-0812">Transmembrane</keyword>
<dbReference type="AlphaFoldDB" id="A0A4P0Y0M0"/>
<organism evidence="2">
    <name type="scientific">Klebsiella pneumoniae</name>
    <dbReference type="NCBI Taxonomy" id="573"/>
    <lineage>
        <taxon>Bacteria</taxon>
        <taxon>Pseudomonadati</taxon>
        <taxon>Pseudomonadota</taxon>
        <taxon>Gammaproteobacteria</taxon>
        <taxon>Enterobacterales</taxon>
        <taxon>Enterobacteriaceae</taxon>
        <taxon>Klebsiella/Raoultella group</taxon>
        <taxon>Klebsiella</taxon>
        <taxon>Klebsiella pneumoniae complex</taxon>
    </lineage>
</organism>
<accession>A0A4P0Y0M0</accession>
<evidence type="ECO:0000313" key="2">
    <source>
        <dbReference type="EMBL" id="VTM53881.1"/>
    </source>
</evidence>
<sequence>MKQKSYAAVSASTGTITLGVIAFWPLVNIKPNGLSGF</sequence>
<keyword evidence="1" id="KW-0472">Membrane</keyword>
<feature type="transmembrane region" description="Helical" evidence="1">
    <location>
        <begin position="7"/>
        <end position="27"/>
    </location>
</feature>
<dbReference type="Proteomes" id="UP000507695">
    <property type="component" value="Unassembled WGS sequence"/>
</dbReference>
<protein>
    <submittedName>
        <fullName evidence="2">Uncharacterized protein</fullName>
    </submittedName>
</protein>
<dbReference type="EMBL" id="CABDVL010000003">
    <property type="protein sequence ID" value="VTM53881.1"/>
    <property type="molecule type" value="Genomic_DNA"/>
</dbReference>
<evidence type="ECO:0000256" key="1">
    <source>
        <dbReference type="SAM" id="Phobius"/>
    </source>
</evidence>